<keyword evidence="3" id="KW-0547">Nucleotide-binding</keyword>
<comment type="caution">
    <text evidence="6">The sequence shown here is derived from an EMBL/GenBank/DDBJ whole genome shotgun (WGS) entry which is preliminary data.</text>
</comment>
<evidence type="ECO:0000313" key="7">
    <source>
        <dbReference type="Proteomes" id="UP000094329"/>
    </source>
</evidence>
<keyword evidence="7" id="KW-1185">Reference proteome</keyword>
<dbReference type="PROSITE" id="PS01075">
    <property type="entry name" value="ACETATE_KINASE_1"/>
    <property type="match status" value="1"/>
</dbReference>
<keyword evidence="4" id="KW-0418">Kinase</keyword>
<evidence type="ECO:0000256" key="1">
    <source>
        <dbReference type="ARBA" id="ARBA00008748"/>
    </source>
</evidence>
<evidence type="ECO:0000256" key="5">
    <source>
        <dbReference type="ARBA" id="ARBA00022840"/>
    </source>
</evidence>
<protein>
    <recommendedName>
        <fullName evidence="8">Butyrate kinase</fullName>
    </recommendedName>
</protein>
<dbReference type="InterPro" id="IPR023865">
    <property type="entry name" value="Aliphatic_acid_kinase_CS"/>
</dbReference>
<comment type="similarity">
    <text evidence="1">Belongs to the acetokinase family.</text>
</comment>
<evidence type="ECO:0000256" key="2">
    <source>
        <dbReference type="ARBA" id="ARBA00022679"/>
    </source>
</evidence>
<evidence type="ECO:0000256" key="3">
    <source>
        <dbReference type="ARBA" id="ARBA00022741"/>
    </source>
</evidence>
<gene>
    <name evidence="6" type="ORF">BGC07_01260</name>
</gene>
<keyword evidence="2" id="KW-0808">Transferase</keyword>
<dbReference type="Proteomes" id="UP000094329">
    <property type="component" value="Unassembled WGS sequence"/>
</dbReference>
<reference evidence="6 7" key="1">
    <citation type="submission" date="2016-08" db="EMBL/GenBank/DDBJ databases">
        <title>Draft genome sequence of Candidatus Piscirickettsia litoralis, from seawater.</title>
        <authorList>
            <person name="Wan X."/>
            <person name="Lee A.J."/>
            <person name="Hou S."/>
            <person name="Donachie S.P."/>
        </authorList>
    </citation>
    <scope>NUCLEOTIDE SEQUENCE [LARGE SCALE GENOMIC DNA]</scope>
    <source>
        <strain evidence="6 7">Y2</strain>
    </source>
</reference>
<organism evidence="6 7">
    <name type="scientific">Piscirickettsia litoralis</name>
    <dbReference type="NCBI Taxonomy" id="1891921"/>
    <lineage>
        <taxon>Bacteria</taxon>
        <taxon>Pseudomonadati</taxon>
        <taxon>Pseudomonadota</taxon>
        <taxon>Gammaproteobacteria</taxon>
        <taxon>Thiotrichales</taxon>
        <taxon>Piscirickettsiaceae</taxon>
        <taxon>Piscirickettsia</taxon>
    </lineage>
</organism>
<name>A0ABX2ZYZ8_9GAMM</name>
<evidence type="ECO:0008006" key="8">
    <source>
        <dbReference type="Google" id="ProtNLM"/>
    </source>
</evidence>
<dbReference type="SUPFAM" id="SSF53067">
    <property type="entry name" value="Actin-like ATPase domain"/>
    <property type="match status" value="1"/>
</dbReference>
<evidence type="ECO:0000313" key="6">
    <source>
        <dbReference type="EMBL" id="ODN41851.1"/>
    </source>
</evidence>
<evidence type="ECO:0000256" key="4">
    <source>
        <dbReference type="ARBA" id="ARBA00022777"/>
    </source>
</evidence>
<proteinExistence type="inferred from homology"/>
<dbReference type="Gene3D" id="3.30.420.40">
    <property type="match status" value="1"/>
</dbReference>
<dbReference type="EMBL" id="MDTU01000001">
    <property type="protein sequence ID" value="ODN41851.1"/>
    <property type="molecule type" value="Genomic_DNA"/>
</dbReference>
<sequence length="109" mass="12507">MLKTILTLNAGSSSLKFSVYQLICCETRPDLQRKLSGQVRGLGSDPLSLEMQYLLEGQSKSDADRKMIYLQPEDDPYALALEEVLSLLKKARYYSRYCWASGCSWRRFI</sequence>
<keyword evidence="5" id="KW-0067">ATP-binding</keyword>
<dbReference type="InterPro" id="IPR043129">
    <property type="entry name" value="ATPase_NBD"/>
</dbReference>
<accession>A0ABX2ZYZ8</accession>
<dbReference type="RefSeq" id="WP_069311653.1">
    <property type="nucleotide sequence ID" value="NZ_MDTU01000001.1"/>
</dbReference>